<evidence type="ECO:0000256" key="1">
    <source>
        <dbReference type="SAM" id="MobiDB-lite"/>
    </source>
</evidence>
<reference evidence="2" key="1">
    <citation type="submission" date="2019-08" db="EMBL/GenBank/DDBJ databases">
        <authorList>
            <person name="Kucharzyk K."/>
            <person name="Murdoch R.W."/>
            <person name="Higgins S."/>
            <person name="Loffler F."/>
        </authorList>
    </citation>
    <scope>NUCLEOTIDE SEQUENCE</scope>
</reference>
<accession>A0A645FD51</accession>
<organism evidence="2">
    <name type="scientific">bioreactor metagenome</name>
    <dbReference type="NCBI Taxonomy" id="1076179"/>
    <lineage>
        <taxon>unclassified sequences</taxon>
        <taxon>metagenomes</taxon>
        <taxon>ecological metagenomes</taxon>
    </lineage>
</organism>
<protein>
    <submittedName>
        <fullName evidence="2">Uncharacterized protein</fullName>
    </submittedName>
</protein>
<comment type="caution">
    <text evidence="2">The sequence shown here is derived from an EMBL/GenBank/DDBJ whole genome shotgun (WGS) entry which is preliminary data.</text>
</comment>
<gene>
    <name evidence="2" type="ORF">SDC9_159641</name>
</gene>
<name>A0A645FD51_9ZZZZ</name>
<feature type="region of interest" description="Disordered" evidence="1">
    <location>
        <begin position="1"/>
        <end position="24"/>
    </location>
</feature>
<sequence length="78" mass="8333">MTTTGYDPQDSHEPNPDEPPVTGNRIIDSALAALAGTQQLTVTEQLQRLGAAHETLADVLESSRSAAIPMPKPQTRQP</sequence>
<evidence type="ECO:0000313" key="2">
    <source>
        <dbReference type="EMBL" id="MPN12325.1"/>
    </source>
</evidence>
<dbReference type="EMBL" id="VSSQ01058655">
    <property type="protein sequence ID" value="MPN12325.1"/>
    <property type="molecule type" value="Genomic_DNA"/>
</dbReference>
<proteinExistence type="predicted"/>
<dbReference type="AlphaFoldDB" id="A0A645FD51"/>